<gene>
    <name evidence="1" type="ORF">SAMN04488565_0907</name>
</gene>
<dbReference type="AlphaFoldDB" id="A0A1H0YIG3"/>
<protein>
    <submittedName>
        <fullName evidence="1">Uncharacterized protein</fullName>
    </submittedName>
</protein>
<proteinExistence type="predicted"/>
<accession>A0A1H0YIG3</accession>
<organism evidence="1 2">
    <name type="scientific">Leucobacter chromiiresistens</name>
    <dbReference type="NCBI Taxonomy" id="1079994"/>
    <lineage>
        <taxon>Bacteria</taxon>
        <taxon>Bacillati</taxon>
        <taxon>Actinomycetota</taxon>
        <taxon>Actinomycetes</taxon>
        <taxon>Micrococcales</taxon>
        <taxon>Microbacteriaceae</taxon>
        <taxon>Leucobacter</taxon>
    </lineage>
</organism>
<sequence length="133" mass="14802">MEEQTSKSGVWILQPTEEWDGRLLGVFESENDGQKFVEELAGTFSPSEPVFFPIGYRVGRPSSGTTNSDIDHRADKPGVWIAQASDEFEGRILGVFATDEEAYEYVNELGDLDLFPDTGIAFVPIGYRAGYRN</sequence>
<name>A0A1H0YIG3_9MICO</name>
<reference evidence="1 2" key="1">
    <citation type="submission" date="2016-10" db="EMBL/GenBank/DDBJ databases">
        <authorList>
            <person name="de Groot N.N."/>
        </authorList>
    </citation>
    <scope>NUCLEOTIDE SEQUENCE [LARGE SCALE GENOMIC DNA]</scope>
    <source>
        <strain evidence="1 2">DSM 22788</strain>
    </source>
</reference>
<dbReference type="STRING" id="1079994.SAMN04488565_0907"/>
<evidence type="ECO:0000313" key="1">
    <source>
        <dbReference type="EMBL" id="SDQ14962.1"/>
    </source>
</evidence>
<evidence type="ECO:0000313" key="2">
    <source>
        <dbReference type="Proteomes" id="UP000182690"/>
    </source>
</evidence>
<dbReference type="EMBL" id="FNKB01000001">
    <property type="protein sequence ID" value="SDQ14962.1"/>
    <property type="molecule type" value="Genomic_DNA"/>
</dbReference>
<dbReference type="Proteomes" id="UP000182690">
    <property type="component" value="Unassembled WGS sequence"/>
</dbReference>
<dbReference type="RefSeq" id="WP_010155298.1">
    <property type="nucleotide sequence ID" value="NZ_FNKB01000001.1"/>
</dbReference>